<keyword evidence="10 13" id="KW-0238">DNA-binding</keyword>
<evidence type="ECO:0000256" key="10">
    <source>
        <dbReference type="ARBA" id="ARBA00023125"/>
    </source>
</evidence>
<evidence type="ECO:0000256" key="1">
    <source>
        <dbReference type="ARBA" id="ARBA00004123"/>
    </source>
</evidence>
<keyword evidence="12" id="KW-0131">Cell cycle</keyword>
<dbReference type="GO" id="GO:0016787">
    <property type="term" value="F:hydrolase activity"/>
    <property type="evidence" value="ECO:0007669"/>
    <property type="project" value="UniProtKB-KW"/>
</dbReference>
<comment type="similarity">
    <text evidence="3 13">Belongs to the MCM family.</text>
</comment>
<keyword evidence="4" id="KW-0158">Chromosome</keyword>
<dbReference type="GO" id="GO:0006271">
    <property type="term" value="P:DNA strand elongation involved in DNA replication"/>
    <property type="evidence" value="ECO:0007669"/>
    <property type="project" value="TreeGrafter"/>
</dbReference>
<dbReference type="InterPro" id="IPR027417">
    <property type="entry name" value="P-loop_NTPase"/>
</dbReference>
<accession>A0A672Q1K9</accession>
<dbReference type="GO" id="GO:0042555">
    <property type="term" value="C:MCM complex"/>
    <property type="evidence" value="ECO:0007669"/>
    <property type="project" value="UniProtKB-UniRule"/>
</dbReference>
<dbReference type="PROSITE" id="PS50051">
    <property type="entry name" value="MCM_2"/>
    <property type="match status" value="1"/>
</dbReference>
<keyword evidence="11 14" id="KW-0539">Nucleus</keyword>
<evidence type="ECO:0000256" key="14">
    <source>
        <dbReference type="RuleBase" id="RU368061"/>
    </source>
</evidence>
<dbReference type="InterPro" id="IPR031327">
    <property type="entry name" value="MCM"/>
</dbReference>
<gene>
    <name evidence="17" type="primary">mcm3</name>
</gene>
<dbReference type="PROSITE" id="PS00847">
    <property type="entry name" value="MCM_1"/>
    <property type="match status" value="1"/>
</dbReference>
<dbReference type="CDD" id="cd17754">
    <property type="entry name" value="MCM3"/>
    <property type="match status" value="1"/>
</dbReference>
<evidence type="ECO:0000256" key="8">
    <source>
        <dbReference type="ARBA" id="ARBA00022806"/>
    </source>
</evidence>
<keyword evidence="6 13" id="KW-0547">Nucleotide-binding</keyword>
<protein>
    <recommendedName>
        <fullName evidence="14">DNA replication licensing factor MCM3</fullName>
        <ecNumber evidence="14">3.6.4.12</ecNumber>
    </recommendedName>
</protein>
<dbReference type="PRINTS" id="PR01659">
    <property type="entry name" value="MCMPROTEIN3"/>
</dbReference>
<keyword evidence="8 14" id="KW-0347">Helicase</keyword>
<dbReference type="AlphaFoldDB" id="A0A672Q1K9"/>
<keyword evidence="18" id="KW-1185">Reference proteome</keyword>
<dbReference type="SMART" id="SM00350">
    <property type="entry name" value="MCM"/>
    <property type="match status" value="1"/>
</dbReference>
<proteinExistence type="inferred from homology"/>
<dbReference type="FunFam" id="3.30.1640.10:FF:000002">
    <property type="entry name" value="DNA helicase"/>
    <property type="match status" value="1"/>
</dbReference>
<dbReference type="InterPro" id="IPR008046">
    <property type="entry name" value="Mcm3"/>
</dbReference>
<evidence type="ECO:0000256" key="11">
    <source>
        <dbReference type="ARBA" id="ARBA00023242"/>
    </source>
</evidence>
<keyword evidence="5 14" id="KW-0235">DNA replication</keyword>
<dbReference type="SUPFAM" id="SSF50249">
    <property type="entry name" value="Nucleic acid-binding proteins"/>
    <property type="match status" value="1"/>
</dbReference>
<dbReference type="Gene3D" id="2.20.28.10">
    <property type="match status" value="1"/>
</dbReference>
<evidence type="ECO:0000256" key="5">
    <source>
        <dbReference type="ARBA" id="ARBA00022705"/>
    </source>
</evidence>
<dbReference type="EC" id="3.6.4.12" evidence="14"/>
<comment type="function">
    <text evidence="14">Acts as component of the MCM2-7 complex (MCM complex) which is the replicative helicase essential for 'once per cell cycle' DNA replication initiation and elongation in eukaryotic cells. The active ATPase sites in the MCM2-7 ring are formed through the interaction surfaces of two neighboring subunits such that a critical structure of a conserved arginine finger motif is provided in trans relative to the ATP-binding site of the Walker A box of the adjacent subunit. The six ATPase active sites, however, are likely to contribute differentially to the complex helicase activity.</text>
</comment>
<dbReference type="InterPro" id="IPR003593">
    <property type="entry name" value="AAA+_ATPase"/>
</dbReference>
<dbReference type="InterPro" id="IPR001208">
    <property type="entry name" value="MCM_dom"/>
</dbReference>
<dbReference type="GO" id="GO:0005634">
    <property type="term" value="C:nucleus"/>
    <property type="evidence" value="ECO:0007669"/>
    <property type="project" value="UniProtKB-SubCell"/>
</dbReference>
<dbReference type="InterPro" id="IPR056575">
    <property type="entry name" value="WH_MCM3_C"/>
</dbReference>
<evidence type="ECO:0000313" key="17">
    <source>
        <dbReference type="Ensembl" id="ENSSGRP00000070165.1"/>
    </source>
</evidence>
<dbReference type="FunFam" id="2.20.28.10:FF:000006">
    <property type="entry name" value="DNA helicase"/>
    <property type="match status" value="1"/>
</dbReference>
<feature type="domain" description="MCM C-terminal AAA(+) ATPase" evidence="16">
    <location>
        <begin position="294"/>
        <end position="500"/>
    </location>
</feature>
<evidence type="ECO:0000313" key="18">
    <source>
        <dbReference type="Proteomes" id="UP000472262"/>
    </source>
</evidence>
<sequence length="785" mass="88195">MAVEVLDDQEMREAQRDYLDFLDDDQDQGIYQSKVRQMISENKSRLTVNLNDLRRRNEKRAAKLLNNAFEELLAFQRALKDLVASIDATYAKQHEEFFIGLEGSFGSKHVSPRTLTSRLLGSMVCLEGIITKCSLVRPKVVRSVHYCPATKKTMERKYTDMTSLDAFPSSAIYPTMDEENNPLETEFGLSIYKDHQTITVQEMPEKAPAGQLPRSVDIILDNDLVDAVKPGDRTQVIGTYRCLPGKKGGFTSGTFRTIMIACHVKQMSKEVSHFFSADDVAKIKSFCRTRSKNLFDQLARSLAPSIHGHEYIKKAILCMLLGGVEKVLENGSRIRGDINVLLIGDPSVAKSQLLRYVLHTAPRAIPTTGRGSSGVGLTAAVTTDQETGERRLEAGAMVLGDRGVVCIDEFDKMSDMDRTAIHEVMEQGRVTIAKAGIHARLNARCSVLAAANPVYGRYDQYKTPMENIGLQDSLLSRFDLLFIMLDQMDPEQDREISDHVLRMHRYRDPHEQDGAAFALGGTVDALATEDPDVTQEEEEELQVYEKHNPLLHGSKKVKDRVVSKAFMRKYIHVAKALSPVLTQDAANHIAEEYSRLRNQEQLGSDIARTSPVTARTLETLIRLSTAHAKARMSKVVELVDTDVAVELVQFAYFKKVLEKDRKRSRKGEQDAEDEEEDEVQDTPRRLRKRSILNRNCMVCRTADCFGCCMSDAPCVCFCCRLKEFKTALLEVFRSSHAQSVGMIALMEGINKSCPSPFKETEVRAALSRMQDDNQVMVADDIIFLI</sequence>
<reference evidence="17" key="2">
    <citation type="submission" date="2025-09" db="UniProtKB">
        <authorList>
            <consortium name="Ensembl"/>
        </authorList>
    </citation>
    <scope>IDENTIFICATION</scope>
</reference>
<evidence type="ECO:0000256" key="15">
    <source>
        <dbReference type="SAM" id="MobiDB-lite"/>
    </source>
</evidence>
<comment type="catalytic activity">
    <reaction evidence="14">
        <text>ATP + H2O = ADP + phosphate + H(+)</text>
        <dbReference type="Rhea" id="RHEA:13065"/>
        <dbReference type="ChEBI" id="CHEBI:15377"/>
        <dbReference type="ChEBI" id="CHEBI:15378"/>
        <dbReference type="ChEBI" id="CHEBI:30616"/>
        <dbReference type="ChEBI" id="CHEBI:43474"/>
        <dbReference type="ChEBI" id="CHEBI:456216"/>
        <dbReference type="EC" id="3.6.4.12"/>
    </reaction>
</comment>
<evidence type="ECO:0000256" key="2">
    <source>
        <dbReference type="ARBA" id="ARBA00004286"/>
    </source>
</evidence>
<evidence type="ECO:0000256" key="6">
    <source>
        <dbReference type="ARBA" id="ARBA00022741"/>
    </source>
</evidence>
<comment type="subcellular location">
    <subcellularLocation>
        <location evidence="2">Chromosome</location>
    </subcellularLocation>
    <subcellularLocation>
        <location evidence="1 14">Nucleus</location>
    </subcellularLocation>
</comment>
<evidence type="ECO:0000256" key="7">
    <source>
        <dbReference type="ARBA" id="ARBA00022801"/>
    </source>
</evidence>
<evidence type="ECO:0000259" key="16">
    <source>
        <dbReference type="PROSITE" id="PS50051"/>
    </source>
</evidence>
<evidence type="ECO:0000256" key="3">
    <source>
        <dbReference type="ARBA" id="ARBA00008010"/>
    </source>
</evidence>
<comment type="subunit">
    <text evidence="14">Component of the MCM2-7 complex.</text>
</comment>
<dbReference type="Gene3D" id="3.30.1640.10">
    <property type="entry name" value="mini-chromosome maintenance (MCM) complex, chain A, domain 1"/>
    <property type="match status" value="1"/>
</dbReference>
<dbReference type="InterPro" id="IPR033762">
    <property type="entry name" value="MCM_OB"/>
</dbReference>
<dbReference type="SMART" id="SM00382">
    <property type="entry name" value="AAA"/>
    <property type="match status" value="1"/>
</dbReference>
<dbReference type="GO" id="GO:0003697">
    <property type="term" value="F:single-stranded DNA binding"/>
    <property type="evidence" value="ECO:0007669"/>
    <property type="project" value="TreeGrafter"/>
</dbReference>
<dbReference type="Pfam" id="PF17207">
    <property type="entry name" value="MCM_OB"/>
    <property type="match status" value="1"/>
</dbReference>
<dbReference type="PANTHER" id="PTHR11630:SF106">
    <property type="entry name" value="DNA REPLICATION LICENSING FACTOR MCM3"/>
    <property type="match status" value="1"/>
</dbReference>
<dbReference type="InterPro" id="IPR041562">
    <property type="entry name" value="MCM_lid"/>
</dbReference>
<dbReference type="GO" id="GO:0000727">
    <property type="term" value="P:double-strand break repair via break-induced replication"/>
    <property type="evidence" value="ECO:0007669"/>
    <property type="project" value="TreeGrafter"/>
</dbReference>
<dbReference type="Ensembl" id="ENSSGRT00000074747.1">
    <property type="protein sequence ID" value="ENSSGRP00000070165.1"/>
    <property type="gene ID" value="ENSSGRG00000034715.1"/>
</dbReference>
<name>A0A672Q1K9_SINGR</name>
<dbReference type="GO" id="GO:0017116">
    <property type="term" value="F:single-stranded DNA helicase activity"/>
    <property type="evidence" value="ECO:0007669"/>
    <property type="project" value="TreeGrafter"/>
</dbReference>
<evidence type="ECO:0000256" key="9">
    <source>
        <dbReference type="ARBA" id="ARBA00022840"/>
    </source>
</evidence>
<dbReference type="Gene3D" id="2.40.50.140">
    <property type="entry name" value="Nucleic acid-binding proteins"/>
    <property type="match status" value="1"/>
</dbReference>
<keyword evidence="9 13" id="KW-0067">ATP-binding</keyword>
<evidence type="ECO:0000256" key="13">
    <source>
        <dbReference type="RuleBase" id="RU004070"/>
    </source>
</evidence>
<dbReference type="Proteomes" id="UP000472262">
    <property type="component" value="Unassembled WGS sequence"/>
</dbReference>
<feature type="region of interest" description="Disordered" evidence="15">
    <location>
        <begin position="663"/>
        <end position="683"/>
    </location>
</feature>
<evidence type="ECO:0000256" key="4">
    <source>
        <dbReference type="ARBA" id="ARBA00022454"/>
    </source>
</evidence>
<dbReference type="Gene3D" id="3.40.50.300">
    <property type="entry name" value="P-loop containing nucleotide triphosphate hydrolases"/>
    <property type="match status" value="1"/>
</dbReference>
<keyword evidence="7 14" id="KW-0378">Hydrolase</keyword>
<dbReference type="PANTHER" id="PTHR11630">
    <property type="entry name" value="DNA REPLICATION LICENSING FACTOR MCM FAMILY MEMBER"/>
    <property type="match status" value="1"/>
</dbReference>
<dbReference type="Pfam" id="PF23191">
    <property type="entry name" value="WHD_MCM3_C"/>
    <property type="match status" value="1"/>
</dbReference>
<dbReference type="SUPFAM" id="SSF52540">
    <property type="entry name" value="P-loop containing nucleoside triphosphate hydrolases"/>
    <property type="match status" value="1"/>
</dbReference>
<dbReference type="GO" id="GO:0005694">
    <property type="term" value="C:chromosome"/>
    <property type="evidence" value="ECO:0007669"/>
    <property type="project" value="UniProtKB-SubCell"/>
</dbReference>
<dbReference type="Pfam" id="PF14551">
    <property type="entry name" value="MCM_N"/>
    <property type="match status" value="1"/>
</dbReference>
<dbReference type="PRINTS" id="PR01657">
    <property type="entry name" value="MCMFAMILY"/>
</dbReference>
<reference evidence="17" key="1">
    <citation type="submission" date="2025-08" db="UniProtKB">
        <authorList>
            <consortium name="Ensembl"/>
        </authorList>
    </citation>
    <scope>IDENTIFICATION</scope>
</reference>
<dbReference type="InterPro" id="IPR027925">
    <property type="entry name" value="MCM_N"/>
</dbReference>
<feature type="compositionally biased region" description="Acidic residues" evidence="15">
    <location>
        <begin position="670"/>
        <end position="680"/>
    </location>
</feature>
<dbReference type="GO" id="GO:1902975">
    <property type="term" value="P:mitotic DNA replication initiation"/>
    <property type="evidence" value="ECO:0007669"/>
    <property type="project" value="TreeGrafter"/>
</dbReference>
<dbReference type="Pfam" id="PF00493">
    <property type="entry name" value="MCM"/>
    <property type="match status" value="1"/>
</dbReference>
<dbReference type="GO" id="GO:0005524">
    <property type="term" value="F:ATP binding"/>
    <property type="evidence" value="ECO:0007669"/>
    <property type="project" value="UniProtKB-UniRule"/>
</dbReference>
<organism evidence="17 18">
    <name type="scientific">Sinocyclocheilus grahami</name>
    <name type="common">Dianchi golden-line fish</name>
    <name type="synonym">Barbus grahami</name>
    <dbReference type="NCBI Taxonomy" id="75366"/>
    <lineage>
        <taxon>Eukaryota</taxon>
        <taxon>Metazoa</taxon>
        <taxon>Chordata</taxon>
        <taxon>Craniata</taxon>
        <taxon>Vertebrata</taxon>
        <taxon>Euteleostomi</taxon>
        <taxon>Actinopterygii</taxon>
        <taxon>Neopterygii</taxon>
        <taxon>Teleostei</taxon>
        <taxon>Ostariophysi</taxon>
        <taxon>Cypriniformes</taxon>
        <taxon>Cyprinidae</taxon>
        <taxon>Cyprininae</taxon>
        <taxon>Sinocyclocheilus</taxon>
    </lineage>
</organism>
<dbReference type="InterPro" id="IPR012340">
    <property type="entry name" value="NA-bd_OB-fold"/>
</dbReference>
<evidence type="ECO:0000256" key="12">
    <source>
        <dbReference type="ARBA" id="ARBA00023306"/>
    </source>
</evidence>
<dbReference type="Pfam" id="PF17855">
    <property type="entry name" value="MCM_lid"/>
    <property type="match status" value="1"/>
</dbReference>
<dbReference type="InterPro" id="IPR018525">
    <property type="entry name" value="MCM_CS"/>
</dbReference>